<dbReference type="Proteomes" id="UP000252519">
    <property type="component" value="Unassembled WGS sequence"/>
</dbReference>
<dbReference type="GO" id="GO:0006085">
    <property type="term" value="P:acetyl-CoA biosynthetic process"/>
    <property type="evidence" value="ECO:0007669"/>
    <property type="project" value="TreeGrafter"/>
</dbReference>
<dbReference type="GO" id="GO:0006633">
    <property type="term" value="P:fatty acid biosynthetic process"/>
    <property type="evidence" value="ECO:0007669"/>
    <property type="project" value="TreeGrafter"/>
</dbReference>
<gene>
    <name evidence="1" type="ORF">ANCCAN_21579</name>
</gene>
<proteinExistence type="predicted"/>
<organism evidence="1 2">
    <name type="scientific">Ancylostoma caninum</name>
    <name type="common">Dog hookworm</name>
    <dbReference type="NCBI Taxonomy" id="29170"/>
    <lineage>
        <taxon>Eukaryota</taxon>
        <taxon>Metazoa</taxon>
        <taxon>Ecdysozoa</taxon>
        <taxon>Nematoda</taxon>
        <taxon>Chromadorea</taxon>
        <taxon>Rhabditida</taxon>
        <taxon>Rhabditina</taxon>
        <taxon>Rhabditomorpha</taxon>
        <taxon>Strongyloidea</taxon>
        <taxon>Ancylostomatidae</taxon>
        <taxon>Ancylostomatinae</taxon>
        <taxon>Ancylostoma</taxon>
    </lineage>
</organism>
<dbReference type="AlphaFoldDB" id="A0A368FK55"/>
<dbReference type="PANTHER" id="PTHR23118:SF42">
    <property type="entry name" value="ATP-CITRATE SYNTHASE"/>
    <property type="match status" value="1"/>
</dbReference>
<dbReference type="PANTHER" id="PTHR23118">
    <property type="entry name" value="ATP-CITRATE SYNTHASE"/>
    <property type="match status" value="1"/>
</dbReference>
<keyword evidence="2" id="KW-1185">Reference proteome</keyword>
<name>A0A368FK55_ANCCA</name>
<dbReference type="InterPro" id="IPR002020">
    <property type="entry name" value="Citrate_synthase"/>
</dbReference>
<comment type="caution">
    <text evidence="1">The sequence shown here is derived from an EMBL/GenBank/DDBJ whole genome shotgun (WGS) entry which is preliminary data.</text>
</comment>
<dbReference type="STRING" id="29170.A0A368FK55"/>
<dbReference type="InterPro" id="IPR016102">
    <property type="entry name" value="Succinyl-CoA_synth-like"/>
</dbReference>
<accession>A0A368FK55</accession>
<dbReference type="Gene3D" id="3.40.50.261">
    <property type="entry name" value="Succinyl-CoA synthetase domains"/>
    <property type="match status" value="1"/>
</dbReference>
<evidence type="ECO:0000313" key="2">
    <source>
        <dbReference type="Proteomes" id="UP000252519"/>
    </source>
</evidence>
<sequence>MTEPPPHRRAKELITGGSIADFANVTKISEMHKGVTSLFEENTETIVWDQQQKVLADPPKIPLFRVYSALLTFHGGLPNELSNIVGANSGGVCEGIFVGGVIEDQSTWSTMRYRKGDRVKVVVLLGEIGGIEEYNIVDALKDVRIA</sequence>
<dbReference type="OrthoDB" id="3020460at2759"/>
<dbReference type="GO" id="GO:0005829">
    <property type="term" value="C:cytosol"/>
    <property type="evidence" value="ECO:0007669"/>
    <property type="project" value="TreeGrafter"/>
</dbReference>
<dbReference type="GO" id="GO:0003878">
    <property type="term" value="F:ATP citrate synthase activity"/>
    <property type="evidence" value="ECO:0007669"/>
    <property type="project" value="TreeGrafter"/>
</dbReference>
<reference evidence="1 2" key="1">
    <citation type="submission" date="2014-10" db="EMBL/GenBank/DDBJ databases">
        <title>Draft genome of the hookworm Ancylostoma caninum.</title>
        <authorList>
            <person name="Mitreva M."/>
        </authorList>
    </citation>
    <scope>NUCLEOTIDE SEQUENCE [LARGE SCALE GENOMIC DNA]</scope>
    <source>
        <strain evidence="1 2">Baltimore</strain>
    </source>
</reference>
<evidence type="ECO:0000313" key="1">
    <source>
        <dbReference type="EMBL" id="RCN32614.1"/>
    </source>
</evidence>
<dbReference type="EMBL" id="JOJR01001060">
    <property type="protein sequence ID" value="RCN32614.1"/>
    <property type="molecule type" value="Genomic_DNA"/>
</dbReference>
<protein>
    <submittedName>
        <fullName evidence="1">Uncharacterized protein</fullName>
    </submittedName>
</protein>